<dbReference type="OrthoDB" id="1096728at2759"/>
<feature type="region of interest" description="Disordered" evidence="1">
    <location>
        <begin position="2260"/>
        <end position="2286"/>
    </location>
</feature>
<evidence type="ECO:0000259" key="2">
    <source>
        <dbReference type="SMART" id="SM01054"/>
    </source>
</evidence>
<name>A0A803MAN5_CHEQI</name>
<dbReference type="InterPro" id="IPR044681">
    <property type="entry name" value="PICBP-like"/>
</dbReference>
<protein>
    <recommendedName>
        <fullName evidence="2">Calmodulin-binding domain-containing protein</fullName>
    </recommendedName>
</protein>
<dbReference type="PANTHER" id="PTHR33923">
    <property type="entry name" value="CALMODULIN-BINDING PROTEIN-RELATED"/>
    <property type="match status" value="1"/>
</dbReference>
<feature type="region of interest" description="Disordered" evidence="1">
    <location>
        <begin position="273"/>
        <end position="301"/>
    </location>
</feature>
<reference evidence="3" key="1">
    <citation type="journal article" date="2017" name="Nature">
        <title>The genome of Chenopodium quinoa.</title>
        <authorList>
            <person name="Jarvis D.E."/>
            <person name="Ho Y.S."/>
            <person name="Lightfoot D.J."/>
            <person name="Schmoeckel S.M."/>
            <person name="Li B."/>
            <person name="Borm T.J.A."/>
            <person name="Ohyanagi H."/>
            <person name="Mineta K."/>
            <person name="Michell C.T."/>
            <person name="Saber N."/>
            <person name="Kharbatia N.M."/>
            <person name="Rupper R.R."/>
            <person name="Sharp A.R."/>
            <person name="Dally N."/>
            <person name="Boughton B.A."/>
            <person name="Woo Y.H."/>
            <person name="Gao G."/>
            <person name="Schijlen E.G.W.M."/>
            <person name="Guo X."/>
            <person name="Momin A.A."/>
            <person name="Negrao S."/>
            <person name="Al-Babili S."/>
            <person name="Gehring C."/>
            <person name="Roessner U."/>
            <person name="Jung C."/>
            <person name="Murphy K."/>
            <person name="Arold S.T."/>
            <person name="Gojobori T."/>
            <person name="van der Linden C.G."/>
            <person name="van Loo E.N."/>
            <person name="Jellen E.N."/>
            <person name="Maughan P.J."/>
            <person name="Tester M."/>
        </authorList>
    </citation>
    <scope>NUCLEOTIDE SEQUENCE [LARGE SCALE GENOMIC DNA]</scope>
    <source>
        <strain evidence="3">cv. PI 614886</strain>
    </source>
</reference>
<dbReference type="PANTHER" id="PTHR33923:SF3">
    <property type="entry name" value="CALMODULIN BINDING PROTEIN PICBP"/>
    <property type="match status" value="1"/>
</dbReference>
<proteinExistence type="predicted"/>
<reference evidence="3" key="2">
    <citation type="submission" date="2021-03" db="UniProtKB">
        <authorList>
            <consortium name="EnsemblPlants"/>
        </authorList>
    </citation>
    <scope>IDENTIFICATION</scope>
</reference>
<feature type="compositionally biased region" description="Polar residues" evidence="1">
    <location>
        <begin position="1"/>
        <end position="10"/>
    </location>
</feature>
<feature type="region of interest" description="Disordered" evidence="1">
    <location>
        <begin position="1862"/>
        <end position="1896"/>
    </location>
</feature>
<feature type="region of interest" description="Disordered" evidence="1">
    <location>
        <begin position="1915"/>
        <end position="1944"/>
    </location>
</feature>
<gene>
    <name evidence="3" type="primary">LOC110707388</name>
</gene>
<feature type="region of interest" description="Disordered" evidence="1">
    <location>
        <begin position="1541"/>
        <end position="1576"/>
    </location>
</feature>
<feature type="domain" description="Calmodulin-binding" evidence="2">
    <location>
        <begin position="1926"/>
        <end position="2038"/>
    </location>
</feature>
<feature type="region of interest" description="Disordered" evidence="1">
    <location>
        <begin position="1693"/>
        <end position="1734"/>
    </location>
</feature>
<feature type="compositionally biased region" description="Polar residues" evidence="1">
    <location>
        <begin position="2049"/>
        <end position="2062"/>
    </location>
</feature>
<feature type="compositionally biased region" description="Basic and acidic residues" evidence="1">
    <location>
        <begin position="2166"/>
        <end position="2186"/>
    </location>
</feature>
<feature type="region of interest" description="Disordered" evidence="1">
    <location>
        <begin position="1"/>
        <end position="20"/>
    </location>
</feature>
<feature type="region of interest" description="Disordered" evidence="1">
    <location>
        <begin position="2146"/>
        <end position="2212"/>
    </location>
</feature>
<dbReference type="EnsemblPlants" id="AUR62026152-RA">
    <property type="protein sequence ID" value="AUR62026152-RA:cds"/>
    <property type="gene ID" value="AUR62026152"/>
</dbReference>
<dbReference type="Pfam" id="PF07839">
    <property type="entry name" value="CaM_binding"/>
    <property type="match status" value="5"/>
</dbReference>
<dbReference type="Proteomes" id="UP000596660">
    <property type="component" value="Unplaced"/>
</dbReference>
<dbReference type="RefSeq" id="XP_021741112.1">
    <property type="nucleotide sequence ID" value="XM_021885420.1"/>
</dbReference>
<feature type="compositionally biased region" description="Polar residues" evidence="1">
    <location>
        <begin position="1701"/>
        <end position="1710"/>
    </location>
</feature>
<feature type="compositionally biased region" description="Basic residues" evidence="1">
    <location>
        <begin position="313"/>
        <end position="322"/>
    </location>
</feature>
<feature type="compositionally biased region" description="Polar residues" evidence="1">
    <location>
        <begin position="1923"/>
        <end position="1934"/>
    </location>
</feature>
<feature type="compositionally biased region" description="Basic and acidic residues" evidence="1">
    <location>
        <begin position="11"/>
        <end position="20"/>
    </location>
</feature>
<accession>A0A803MAN5</accession>
<feature type="compositionally biased region" description="Basic and acidic residues" evidence="1">
    <location>
        <begin position="401"/>
        <end position="415"/>
    </location>
</feature>
<feature type="region of interest" description="Disordered" evidence="1">
    <location>
        <begin position="313"/>
        <end position="334"/>
    </location>
</feature>
<feature type="compositionally biased region" description="Acidic residues" evidence="1">
    <location>
        <begin position="722"/>
        <end position="731"/>
    </location>
</feature>
<evidence type="ECO:0000313" key="4">
    <source>
        <dbReference type="Proteomes" id="UP000596660"/>
    </source>
</evidence>
<feature type="domain" description="Calmodulin-binding" evidence="2">
    <location>
        <begin position="1569"/>
        <end position="1687"/>
    </location>
</feature>
<dbReference type="SMART" id="SM01054">
    <property type="entry name" value="CaM_binding"/>
    <property type="match status" value="5"/>
</dbReference>
<feature type="region of interest" description="Disordered" evidence="1">
    <location>
        <begin position="2040"/>
        <end position="2116"/>
    </location>
</feature>
<feature type="region of interest" description="Disordered" evidence="1">
    <location>
        <begin position="1051"/>
        <end position="1074"/>
    </location>
</feature>
<feature type="domain" description="Calmodulin-binding" evidence="2">
    <location>
        <begin position="746"/>
        <end position="864"/>
    </location>
</feature>
<feature type="domain" description="Calmodulin-binding" evidence="2">
    <location>
        <begin position="1154"/>
        <end position="1270"/>
    </location>
</feature>
<feature type="region of interest" description="Disordered" evidence="1">
    <location>
        <begin position="714"/>
        <end position="750"/>
    </location>
</feature>
<feature type="compositionally biased region" description="Basic and acidic residues" evidence="1">
    <location>
        <begin position="1545"/>
        <end position="1571"/>
    </location>
</feature>
<sequence>MAIRTFSAQESYREGGIEPRKKLKKVRSVKVANLDRLRLSMRREKYRFNRGVVASSDDATVTSGSSSAAISGTSSPNYMKATTSSSARIGSVQAISGNLQSSSAGSSDNRSSSAKSASKLSKVSVQEFSDPAGVNKIKAEKSLKRVPSLKQSKKMSSKKSMKIRARYSQFSDVGINSDEILDFSILGDQNNTDIIGGGMEIDPECLNVSASRGQDSIGKTGTKQKGILERSRSRRMIRLRSIKSSRTRQRPQSRLSGGATELMSYETEVFSAEPHYMKGTSSQEKRKNSDKGLTRTSSLRPLRILAKIPSLRPKRSKVRKRPQVTPLSGKGVDRATCSSTLKRTEVPDEIELHSMGRESEGTSFHLCPYSYCSIHGHRHQTPSQPLKEFISAKRKLFSNQKGEKSDSKSRGEVEHYTSSTESDQSRQIVSAESYALQEVMNVTTKNALEAEEDGIDFLIKIYAKPRKKWAAEGTLSKDAETLNGSTYDQISVWDYDRKQAETPSETSEPEEIPRAMNDVQQEKFEIFKACNVDSNDIMLQQPLELPDNGSKSVSVLKELEPSIAKEELQNSSKDPYHLASRDSAVSPCGDLINILSDKQKYTSMWQLIHQQLLSSEASMDNVQEVIQADEKESGDGNTSHEMSSLDLEQSRYSNNLKEDAYDQVAVTQKLELHQTAAINLVQEALNAILQHDAESYHQQSNPVQEMAYSSVTEEISTPTSSIEEDYREDGEVDGREMSLGSAEKQNKMKQMGNRLLQKEPDEKEMSGRQISKSFSRLKKLFMTAKFIKAMERLKKINPRKPQYLSAEPASENERIYLRHLSMNETKNTEEWMLDNALRQVISRLDPDQQRRVARLVEAFETVTPEQKENTNRPYTMTSVPAPGSKVANPMIDEEKIRFVESKQDTSVSDEQVLQKKDDGVLVSQKDVPEEKCSREENKYQANITVEKILQEAGVTNDSESTFVDGGVGIEDPINTLRDSSQYPTRDSEVSLAGDMTSIFFNKQQYTGMWNLIYQHAVSNEASVDEKQRLNEYDEENQNDTIDCRQITDIDSIPSSFSMDQKEDEDNKSAASEIPDVEQSAAIKLVKEALKAILKRYEQPPQLQPNPDHRTASDDARDLYISTSTPCTEEDSIERVKDAEKHADIDPEDRMHHVENTRLPPLQQVESDELKAPQRKISNSLSKLKKAIATTRFIKAMERLTKSSPRRSQNQCSATRLEEERIYLRHRSMDGRKKGEEWMLDYALRQVISKMDPDQQRRVALIVKAFETVHPEQREKSIRCYPTTGEAVGDHVLASSTNEVKERYLESQQKRLKSIEPIPLMQDNSILLPSASREALLERIPQEHHAQQTSLADDIFLQETSEAAISKSTMKLSEESSRLCSMVVTPEEPNIQDEETGGAFEHSSPFPTANSEVRPDGDMASILLDKQKYTSMWNLIHQHVLSNEATTTGQQEVNEVDEEEQGNDANTWQAINDPDPIQSNQLKKSKVDEDNHSAAFDQSEAINLVKEAINAILQCHEQKSKQQYCQEPGRAADNARELCDTTALDPTKDNSEENRVEKHRNSEPEKKLHEVESTSAPLQKQAEPFEAIKNQRKMSKSLSKLKKAIVTAKFIKAMERLRKINPRKPRHLPPEVALEEEKVYLRHLSIKGRKNDEEWMLDYALKKVLCSLAPDQQRKVASLVEAFETVHPEQKSIRYRTKSEWDNATGSGSTTDQKRIPKSKHNSSMPNNDTIPPMRYDELDKICKDATIEKSVQDHSTKFSNQRMDLSHKISHSDDSNLQSHHQASSKGSPISDPLRKKTEKKEMGANPINEEFQHANDLELECKANKNEGFLYDKQKNSSMWHLIYQHVKSAGVSEAGNKLSERLTGEDQVNRSGTSSDVDADADDSDASSVTSEITESDAIKLVKEAINDILNVPQDVEDELNPSNRTTTSEGQSIEVEENPKKSLSRGYSKLRKIIICNKFIKAMEKTRNFYPQTGRALNSGSEPRNSHLKNCAVGERKGMDEWMLDNVLQKVIAGLAPVQQKRVSLLVKAFEKVNPDPEESAKRLSYTKTEFPDSSSSEGNTKEMEKAVPSDSSQNSELPGGVHLKLDRSPNSSPEVVTERVLQESCKDRSPGLTREYALNGQSCSSRDPSDINAATSNAISNLSETNKDLTEIDATNAPGVSPEERKNSKDEAGAQVEEKTLLEEQEVENTELTSKFAKKPPQPEDLEDEWNYSAQNSRSLEKPTGLWGLILQHVSVDMLEKNEAPKTIEIDANVQVGSSSTEVSDSKTDDSSQLSSRVKSCRDMGVQTPTSFEFEENEAIKLVEEAVEEILLLQDQICDTESITSGTTSEKRVYTENNGEVIDPSLAATEIAGVATSLLTDATLEEKKTSSEENVTTSYSTLSKVVMCRRFVKAMNKMRKLKALHAQDLSQPPQSQGEGNPLLRQISTRDKASWEEGMLDNALQKVIGNLAPAKKQRVALLVQAFETVGSQPEPTNSWRGKASAL</sequence>
<feature type="region of interest" description="Disordered" evidence="1">
    <location>
        <begin position="866"/>
        <end position="887"/>
    </location>
</feature>
<feature type="compositionally biased region" description="Polar residues" evidence="1">
    <location>
        <begin position="416"/>
        <end position="428"/>
    </location>
</feature>
<feature type="domain" description="Calmodulin-binding" evidence="2">
    <location>
        <begin position="2364"/>
        <end position="2474"/>
    </location>
</feature>
<feature type="region of interest" description="Disordered" evidence="1">
    <location>
        <begin position="1445"/>
        <end position="1479"/>
    </location>
</feature>
<feature type="compositionally biased region" description="Low complexity" evidence="1">
    <location>
        <begin position="54"/>
        <end position="75"/>
    </location>
</feature>
<evidence type="ECO:0000256" key="1">
    <source>
        <dbReference type="SAM" id="MobiDB-lite"/>
    </source>
</evidence>
<dbReference type="GO" id="GO:0005516">
    <property type="term" value="F:calmodulin binding"/>
    <property type="evidence" value="ECO:0007669"/>
    <property type="project" value="InterPro"/>
</dbReference>
<organism evidence="3 4">
    <name type="scientific">Chenopodium quinoa</name>
    <name type="common">Quinoa</name>
    <dbReference type="NCBI Taxonomy" id="63459"/>
    <lineage>
        <taxon>Eukaryota</taxon>
        <taxon>Viridiplantae</taxon>
        <taxon>Streptophyta</taxon>
        <taxon>Embryophyta</taxon>
        <taxon>Tracheophyta</taxon>
        <taxon>Spermatophyta</taxon>
        <taxon>Magnoliopsida</taxon>
        <taxon>eudicotyledons</taxon>
        <taxon>Gunneridae</taxon>
        <taxon>Pentapetalae</taxon>
        <taxon>Caryophyllales</taxon>
        <taxon>Chenopodiaceae</taxon>
        <taxon>Chenopodioideae</taxon>
        <taxon>Atripliceae</taxon>
        <taxon>Chenopodium</taxon>
    </lineage>
</organism>
<feature type="region of interest" description="Disordered" evidence="1">
    <location>
        <begin position="1769"/>
        <end position="1809"/>
    </location>
</feature>
<feature type="compositionally biased region" description="Basic and acidic residues" evidence="1">
    <location>
        <begin position="1793"/>
        <end position="1803"/>
    </location>
</feature>
<feature type="compositionally biased region" description="Polar residues" evidence="1">
    <location>
        <begin position="1775"/>
        <end position="1788"/>
    </location>
</feature>
<dbReference type="GeneID" id="110707388"/>
<feature type="region of interest" description="Disordered" evidence="1">
    <location>
        <begin position="98"/>
        <end position="122"/>
    </location>
</feature>
<dbReference type="OMA" id="KANESHS"/>
<dbReference type="InterPro" id="IPR012417">
    <property type="entry name" value="CaM-bd_dom_pln"/>
</dbReference>
<feature type="compositionally biased region" description="Basic and acidic residues" evidence="1">
    <location>
        <begin position="2100"/>
        <end position="2113"/>
    </location>
</feature>
<dbReference type="Gramene" id="AUR62026152-RA">
    <property type="protein sequence ID" value="AUR62026152-RA:cds"/>
    <property type="gene ID" value="AUR62026152"/>
</dbReference>
<keyword evidence="4" id="KW-1185">Reference proteome</keyword>
<dbReference type="KEGG" id="cqi:110707388"/>
<evidence type="ECO:0000313" key="3">
    <source>
        <dbReference type="EnsemblPlants" id="AUR62026152-RA:cds"/>
    </source>
</evidence>
<feature type="region of interest" description="Disordered" evidence="1">
    <location>
        <begin position="1393"/>
        <end position="1415"/>
    </location>
</feature>
<feature type="region of interest" description="Disordered" evidence="1">
    <location>
        <begin position="397"/>
        <end position="428"/>
    </location>
</feature>
<feature type="region of interest" description="Disordered" evidence="1">
    <location>
        <begin position="50"/>
        <end position="82"/>
    </location>
</feature>
<feature type="compositionally biased region" description="Basic and acidic residues" evidence="1">
    <location>
        <begin position="283"/>
        <end position="293"/>
    </location>
</feature>